<dbReference type="InterPro" id="IPR000086">
    <property type="entry name" value="NUDIX_hydrolase_dom"/>
</dbReference>
<evidence type="ECO:0000256" key="2">
    <source>
        <dbReference type="ARBA" id="ARBA00022801"/>
    </source>
</evidence>
<evidence type="ECO:0000313" key="5">
    <source>
        <dbReference type="EMBL" id="QGA80411.1"/>
    </source>
</evidence>
<feature type="domain" description="Nudix hydrolase" evidence="4">
    <location>
        <begin position="39"/>
        <end position="170"/>
    </location>
</feature>
<evidence type="ECO:0000256" key="1">
    <source>
        <dbReference type="ARBA" id="ARBA00001946"/>
    </source>
</evidence>
<dbReference type="AlphaFoldDB" id="A0A5Q0UG96"/>
<name>A0A5Q0UG96_9ARCH</name>
<dbReference type="EMBL" id="CP040089">
    <property type="protein sequence ID" value="QGA80411.1"/>
    <property type="molecule type" value="Genomic_DNA"/>
</dbReference>
<organism evidence="5 6">
    <name type="scientific">Candidatus Nanohalobium constans</name>
    <dbReference type="NCBI Taxonomy" id="2565781"/>
    <lineage>
        <taxon>Archaea</taxon>
        <taxon>Candidatus Nanohalarchaeota</taxon>
        <taxon>Candidatus Nanohalobia</taxon>
        <taxon>Candidatus Nanohalobiales</taxon>
        <taxon>Candidatus Nanohalobiaceae</taxon>
        <taxon>Candidatus Nanohalobium</taxon>
    </lineage>
</organism>
<evidence type="ECO:0000259" key="4">
    <source>
        <dbReference type="PROSITE" id="PS51462"/>
    </source>
</evidence>
<dbReference type="PROSITE" id="PS00893">
    <property type="entry name" value="NUDIX_BOX"/>
    <property type="match status" value="1"/>
</dbReference>
<dbReference type="OrthoDB" id="40462at2157"/>
<dbReference type="InterPro" id="IPR020476">
    <property type="entry name" value="Nudix_hydrolase"/>
</dbReference>
<dbReference type="GeneID" id="42364896"/>
<dbReference type="PANTHER" id="PTHR43222">
    <property type="entry name" value="NUDIX HYDROLASE 23"/>
    <property type="match status" value="1"/>
</dbReference>
<keyword evidence="3" id="KW-0460">Magnesium</keyword>
<dbReference type="InterPro" id="IPR015797">
    <property type="entry name" value="NUDIX_hydrolase-like_dom_sf"/>
</dbReference>
<dbReference type="Proteomes" id="UP000377803">
    <property type="component" value="Chromosome"/>
</dbReference>
<dbReference type="KEGG" id="ncon:LC1Nh_0511"/>
<dbReference type="Pfam" id="PF00293">
    <property type="entry name" value="NUDIX"/>
    <property type="match status" value="1"/>
</dbReference>
<accession>A0A5Q0UG96</accession>
<evidence type="ECO:0000313" key="6">
    <source>
        <dbReference type="Proteomes" id="UP000377803"/>
    </source>
</evidence>
<dbReference type="InterPro" id="IPR020084">
    <property type="entry name" value="NUDIX_hydrolase_CS"/>
</dbReference>
<dbReference type="PROSITE" id="PS51462">
    <property type="entry name" value="NUDIX"/>
    <property type="match status" value="1"/>
</dbReference>
<dbReference type="PRINTS" id="PR00502">
    <property type="entry name" value="NUDIXFAMILY"/>
</dbReference>
<gene>
    <name evidence="5" type="ORF">LC1Nh_0511</name>
</gene>
<dbReference type="Gene3D" id="3.90.79.10">
    <property type="entry name" value="Nucleoside Triphosphate Pyrophosphohydrolase"/>
    <property type="match status" value="1"/>
</dbReference>
<keyword evidence="2 5" id="KW-0378">Hydrolase</keyword>
<keyword evidence="6" id="KW-1185">Reference proteome</keyword>
<reference evidence="6" key="1">
    <citation type="submission" date="2019-05" db="EMBL/GenBank/DDBJ databases">
        <title>Candidatus Nanohalobium constans, a novel model system to study the DPANN nano-sized archaea: genomic and physiological characterization of a nanoarchaeon co-cultured with its chitinotrophic host.</title>
        <authorList>
            <person name="La Cono V."/>
            <person name="Arcadi E."/>
            <person name="Crisafi F."/>
            <person name="Denaro R."/>
            <person name="La Spada G."/>
            <person name="Messina E."/>
            <person name="Smedile F."/>
            <person name="Toshchakov S.V."/>
            <person name="Shevchenko M.A."/>
            <person name="Golyshin P.N."/>
            <person name="Golyshina O.V."/>
            <person name="Ferrer M."/>
            <person name="Rohde M."/>
            <person name="Mushegian A."/>
            <person name="Sorokin D.Y."/>
            <person name="Giuliano L."/>
            <person name="Yakimov M.M."/>
        </authorList>
    </citation>
    <scope>NUCLEOTIDE SEQUENCE [LARGE SCALE GENOMIC DNA]</scope>
    <source>
        <strain evidence="6">LC1Nh</strain>
    </source>
</reference>
<evidence type="ECO:0000256" key="3">
    <source>
        <dbReference type="ARBA" id="ARBA00022842"/>
    </source>
</evidence>
<protein>
    <submittedName>
        <fullName evidence="5">NUDIX family hydrolase</fullName>
    </submittedName>
</protein>
<comment type="cofactor">
    <cofactor evidence="1">
        <name>Mg(2+)</name>
        <dbReference type="ChEBI" id="CHEBI:18420"/>
    </cofactor>
</comment>
<dbReference type="GO" id="GO:0016787">
    <property type="term" value="F:hydrolase activity"/>
    <property type="evidence" value="ECO:0007669"/>
    <property type="project" value="UniProtKB-KW"/>
</dbReference>
<dbReference type="PANTHER" id="PTHR43222:SF2">
    <property type="entry name" value="NUDIX HYDROLASE 23, CHLOROPLASTIC"/>
    <property type="match status" value="1"/>
</dbReference>
<dbReference type="SUPFAM" id="SSF55811">
    <property type="entry name" value="Nudix"/>
    <property type="match status" value="1"/>
</dbReference>
<dbReference type="CDD" id="cd02883">
    <property type="entry name" value="NUDIX_Hydrolase"/>
    <property type="match status" value="1"/>
</dbReference>
<sequence length="175" mass="20388">MEMPEFSPDYCPDCGNRLDSKFIDGRERLFCEECDDVVWLNPDVAAGFIVRKEDKVLLQKRKIEPHSGKWSIPAGYLELDEKPLEGAKRELREETGLKVTGNTQFVDHVSLKHPDGRRVVVAVYLVGFEGVEGELNREEEEVEKLELWKYEKIQENKADLDYEVYLNLIEKIREE</sequence>
<proteinExistence type="predicted"/>
<dbReference type="RefSeq" id="WP_153550151.1">
    <property type="nucleotide sequence ID" value="NZ_CP040089.1"/>
</dbReference>